<evidence type="ECO:0000256" key="1">
    <source>
        <dbReference type="ARBA" id="ARBA00004141"/>
    </source>
</evidence>
<evidence type="ECO:0000313" key="6">
    <source>
        <dbReference type="EMBL" id="MBS8121570.1"/>
    </source>
</evidence>
<gene>
    <name evidence="6" type="ORF">VAMP_8n278</name>
</gene>
<organism evidence="6 7">
    <name type="scientific">Candidatus Vampirococcus lugosii</name>
    <dbReference type="NCBI Taxonomy" id="2789015"/>
    <lineage>
        <taxon>Bacteria</taxon>
        <taxon>Candidatus Absconditibacteriota</taxon>
        <taxon>Vampirococcus</taxon>
    </lineage>
</organism>
<dbReference type="InterPro" id="IPR003689">
    <property type="entry name" value="ZIP"/>
</dbReference>
<dbReference type="Proteomes" id="UP000680365">
    <property type="component" value="Unassembled WGS sequence"/>
</dbReference>
<feature type="transmembrane region" description="Helical" evidence="5">
    <location>
        <begin position="77"/>
        <end position="99"/>
    </location>
</feature>
<sequence length="266" mass="29352">MQIDLETIYYALIITFFAGLSTSIGAIIAFFFKKESYTFLSFGLGFSAGVMIYLSFIEIIPESLSFFENYFVSEVPAGVWSLIFLSVGILFMIFVDYILGEKFNPDEPNFLEGVINKNNLFKVGVLTAVALSLHNIPEGLATFVSGVVSIEVGFAIAIALALHNIPEGMSVALPIYYATGSKLKSFIYASLAGMFNLIGAIFGIIFVYYFYSEFIMGAMFSFVAGIMLFVSFHQLLPTAAVYKKHHSEVFGVLFGMLSVGFIMLFL</sequence>
<reference evidence="6 7" key="1">
    <citation type="journal article" date="2021" name="Nat. Commun.">
        <title>Reductive evolution and unique predatory mode in the CPR bacterium Vampirococcus lugosii.</title>
        <authorList>
            <person name="Moreira D."/>
            <person name="Zivanovic Y."/>
            <person name="Lopez-Archilla A.I."/>
            <person name="Iniesto M."/>
            <person name="Lopez-Garcia P."/>
        </authorList>
    </citation>
    <scope>NUCLEOTIDE SEQUENCE [LARGE SCALE GENOMIC DNA]</scope>
    <source>
        <strain evidence="6">Chiprana</strain>
    </source>
</reference>
<accession>A0ABS5QJX5</accession>
<dbReference type="PANTHER" id="PTHR11040">
    <property type="entry name" value="ZINC/IRON TRANSPORTER"/>
    <property type="match status" value="1"/>
</dbReference>
<evidence type="ECO:0000256" key="2">
    <source>
        <dbReference type="ARBA" id="ARBA00022692"/>
    </source>
</evidence>
<dbReference type="NCBIfam" id="NF003243">
    <property type="entry name" value="PRK04201.1"/>
    <property type="match status" value="1"/>
</dbReference>
<evidence type="ECO:0000313" key="7">
    <source>
        <dbReference type="Proteomes" id="UP000680365"/>
    </source>
</evidence>
<evidence type="ECO:0000256" key="5">
    <source>
        <dbReference type="SAM" id="Phobius"/>
    </source>
</evidence>
<name>A0ABS5QJX5_9BACT</name>
<evidence type="ECO:0000256" key="3">
    <source>
        <dbReference type="ARBA" id="ARBA00022989"/>
    </source>
</evidence>
<feature type="transmembrane region" description="Helical" evidence="5">
    <location>
        <begin position="248"/>
        <end position="265"/>
    </location>
</feature>
<feature type="transmembrane region" description="Helical" evidence="5">
    <location>
        <begin position="143"/>
        <end position="165"/>
    </location>
</feature>
<feature type="transmembrane region" description="Helical" evidence="5">
    <location>
        <begin position="186"/>
        <end position="211"/>
    </location>
</feature>
<comment type="subcellular location">
    <subcellularLocation>
        <location evidence="1">Membrane</location>
        <topology evidence="1">Multi-pass membrane protein</topology>
    </subcellularLocation>
</comment>
<feature type="transmembrane region" description="Helical" evidence="5">
    <location>
        <begin position="217"/>
        <end position="236"/>
    </location>
</feature>
<feature type="transmembrane region" description="Helical" evidence="5">
    <location>
        <begin position="39"/>
        <end position="57"/>
    </location>
</feature>
<dbReference type="Pfam" id="PF02535">
    <property type="entry name" value="Zip"/>
    <property type="match status" value="1"/>
</dbReference>
<keyword evidence="7" id="KW-1185">Reference proteome</keyword>
<keyword evidence="2 5" id="KW-0812">Transmembrane</keyword>
<feature type="transmembrane region" description="Helical" evidence="5">
    <location>
        <begin position="7"/>
        <end position="32"/>
    </location>
</feature>
<protein>
    <submittedName>
        <fullName evidence="6">Zinc transporter ZupT</fullName>
    </submittedName>
</protein>
<comment type="caution">
    <text evidence="6">The sequence shown here is derived from an EMBL/GenBank/DDBJ whole genome shotgun (WGS) entry which is preliminary data.</text>
</comment>
<dbReference type="RefSeq" id="WP_213348235.1">
    <property type="nucleotide sequence ID" value="NZ_JAEDAM010000005.1"/>
</dbReference>
<keyword evidence="4 5" id="KW-0472">Membrane</keyword>
<dbReference type="EMBL" id="JAEDAM010000005">
    <property type="protein sequence ID" value="MBS8121570.1"/>
    <property type="molecule type" value="Genomic_DNA"/>
</dbReference>
<keyword evidence="3 5" id="KW-1133">Transmembrane helix</keyword>
<dbReference type="PANTHER" id="PTHR11040:SF205">
    <property type="entry name" value="ZINC TRANSPORTER ZUPT"/>
    <property type="match status" value="1"/>
</dbReference>
<proteinExistence type="predicted"/>
<evidence type="ECO:0000256" key="4">
    <source>
        <dbReference type="ARBA" id="ARBA00023136"/>
    </source>
</evidence>